<dbReference type="Pfam" id="PF03551">
    <property type="entry name" value="PadR"/>
    <property type="match status" value="1"/>
</dbReference>
<dbReference type="PANTHER" id="PTHR33169:SF14">
    <property type="entry name" value="TRANSCRIPTIONAL REGULATOR RV3488"/>
    <property type="match status" value="1"/>
</dbReference>
<dbReference type="AlphaFoldDB" id="A0A1W1V930"/>
<evidence type="ECO:0000313" key="3">
    <source>
        <dbReference type="Proteomes" id="UP000192731"/>
    </source>
</evidence>
<dbReference type="STRING" id="656914.SAMN00017405_0661"/>
<reference evidence="2 3" key="1">
    <citation type="submission" date="2017-04" db="EMBL/GenBank/DDBJ databases">
        <authorList>
            <person name="Afonso C.L."/>
            <person name="Miller P.J."/>
            <person name="Scott M.A."/>
            <person name="Spackman E."/>
            <person name="Goraichik I."/>
            <person name="Dimitrov K.M."/>
            <person name="Suarez D.L."/>
            <person name="Swayne D.E."/>
        </authorList>
    </citation>
    <scope>NUCLEOTIDE SEQUENCE [LARGE SCALE GENOMIC DNA]</scope>
    <source>
        <strain evidence="2 3">DSM 11270</strain>
    </source>
</reference>
<name>A0A1W1V930_DESTI</name>
<dbReference type="SUPFAM" id="SSF46785">
    <property type="entry name" value="Winged helix' DNA-binding domain"/>
    <property type="match status" value="1"/>
</dbReference>
<organism evidence="2 3">
    <name type="scientific">Desulfonispora thiosulfatigenes DSM 11270</name>
    <dbReference type="NCBI Taxonomy" id="656914"/>
    <lineage>
        <taxon>Bacteria</taxon>
        <taxon>Bacillati</taxon>
        <taxon>Bacillota</taxon>
        <taxon>Clostridia</taxon>
        <taxon>Eubacteriales</taxon>
        <taxon>Peptococcaceae</taxon>
        <taxon>Desulfonispora</taxon>
    </lineage>
</organism>
<dbReference type="Proteomes" id="UP000192731">
    <property type="component" value="Unassembled WGS sequence"/>
</dbReference>
<evidence type="ECO:0000313" key="2">
    <source>
        <dbReference type="EMBL" id="SMB89773.1"/>
    </source>
</evidence>
<accession>A0A1W1V930</accession>
<dbReference type="Gene3D" id="1.10.10.10">
    <property type="entry name" value="Winged helix-like DNA-binding domain superfamily/Winged helix DNA-binding domain"/>
    <property type="match status" value="1"/>
</dbReference>
<proteinExistence type="predicted"/>
<dbReference type="InterPro" id="IPR036390">
    <property type="entry name" value="WH_DNA-bd_sf"/>
</dbReference>
<keyword evidence="3" id="KW-1185">Reference proteome</keyword>
<dbReference type="InterPro" id="IPR005149">
    <property type="entry name" value="Tscrpt_reg_PadR_N"/>
</dbReference>
<feature type="domain" description="Transcription regulator PadR N-terminal" evidence="1">
    <location>
        <begin position="16"/>
        <end position="90"/>
    </location>
</feature>
<evidence type="ECO:0000259" key="1">
    <source>
        <dbReference type="Pfam" id="PF03551"/>
    </source>
</evidence>
<protein>
    <submittedName>
        <fullName evidence="2">Transcriptional regulator, PadR family</fullName>
    </submittedName>
</protein>
<dbReference type="InterPro" id="IPR052509">
    <property type="entry name" value="Metal_resp_DNA-bind_regulator"/>
</dbReference>
<dbReference type="PANTHER" id="PTHR33169">
    <property type="entry name" value="PADR-FAMILY TRANSCRIPTIONAL REGULATOR"/>
    <property type="match status" value="1"/>
</dbReference>
<dbReference type="RefSeq" id="WP_084053035.1">
    <property type="nucleotide sequence ID" value="NZ_FWWT01000016.1"/>
</dbReference>
<gene>
    <name evidence="2" type="ORF">SAMN00017405_0661</name>
</gene>
<dbReference type="InterPro" id="IPR036388">
    <property type="entry name" value="WH-like_DNA-bd_sf"/>
</dbReference>
<dbReference type="OrthoDB" id="9808017at2"/>
<dbReference type="EMBL" id="FWWT01000016">
    <property type="protein sequence ID" value="SMB89773.1"/>
    <property type="molecule type" value="Genomic_DNA"/>
</dbReference>
<sequence>MQINKEMLKGSTVVLVLSMLNREPMYGYQMIKEIEKESNSIFSFKEGTLYPILHSLESKDMVESYWCGEEGSRQRKYYRLTTKGKSELKEKQQEWVTFRSTVDKILTREVFSWI</sequence>